<dbReference type="EMBL" id="DRUB01000186">
    <property type="protein sequence ID" value="HHR96987.1"/>
    <property type="molecule type" value="Genomic_DNA"/>
</dbReference>
<name>A0A7C5XJK4_9CREN</name>
<dbReference type="CDD" id="cd16011">
    <property type="entry name" value="iPGM_like"/>
    <property type="match status" value="1"/>
</dbReference>
<comment type="function">
    <text evidence="2">Catalyzes the interconversion of 2-phosphoglycerate and 3-phosphoglycerate.</text>
</comment>
<dbReference type="Gene3D" id="3.30.70.2130">
    <property type="entry name" value="Metalloenzyme domain"/>
    <property type="match status" value="1"/>
</dbReference>
<dbReference type="GO" id="GO:0004619">
    <property type="term" value="F:phosphoglycerate mutase activity"/>
    <property type="evidence" value="ECO:0007669"/>
    <property type="project" value="UniProtKB-EC"/>
</dbReference>
<reference evidence="7" key="1">
    <citation type="journal article" date="2020" name="mSystems">
        <title>Genome- and Community-Level Interaction Insights into Carbon Utilization and Element Cycling Functions of Hydrothermarchaeota in Hydrothermal Sediment.</title>
        <authorList>
            <person name="Zhou Z."/>
            <person name="Liu Y."/>
            <person name="Xu W."/>
            <person name="Pan J."/>
            <person name="Luo Z.H."/>
            <person name="Li M."/>
        </authorList>
    </citation>
    <scope>NUCLEOTIDE SEQUENCE [LARGE SCALE GENOMIC DNA]</scope>
    <source>
        <strain evidence="8">SpSt-1</strain>
        <strain evidence="7">SpSt-1121</strain>
    </source>
</reference>
<evidence type="ECO:0000256" key="1">
    <source>
        <dbReference type="ARBA" id="ARBA00000370"/>
    </source>
</evidence>
<dbReference type="PANTHER" id="PTHR31209:SF0">
    <property type="entry name" value="METALLOENZYME DOMAIN-CONTAINING PROTEIN"/>
    <property type="match status" value="1"/>
</dbReference>
<dbReference type="NCBIfam" id="TIGR00306">
    <property type="entry name" value="apgM"/>
    <property type="match status" value="1"/>
</dbReference>
<sequence length="426" mass="47281">MKIIFMVIDGVADTLRYRPTSLELARKIGLDQLARKSIAGCFYPIDNETPPESDAAVFSLLGYDPRRINIGRGLLEALGVGIKIKEGYEVVFRANFATIDPSNKKIIDRRVGRSLSSEEAQELAKAIDGIDLGIYNGYARVIASIGHRAVVVIGSKEKRLSADVSNTDPAYAKEGRLSVALKSFKPFIEPCKALNNSEEARITCELVDEFTRKIIDILDKHPLNIERATKGLPKANALLLRDAEDRYPSIEPIRNLYNRTFGIVAEMPVEKGIGVILGMDIAQVPPPTNNPQIDYEERLKASLDLLKKNDVVYVHLKGPDEPGHDGDKERKIKSIELIDSYFIQPLINNIDLDNVAIIITSDHATPPELKAHSSDPVPIIVAYNGLNRFDDLKSFTEYECCNKGSLGLIANGFKVLKEIFTILEQK</sequence>
<dbReference type="InterPro" id="IPR042253">
    <property type="entry name" value="Pglycerate_mutase_ApgM_sf"/>
</dbReference>
<gene>
    <name evidence="7" type="primary">apgM</name>
    <name evidence="8" type="ORF">ENL47_09400</name>
    <name evidence="7" type="ORF">ENM84_08405</name>
</gene>
<evidence type="ECO:0000256" key="2">
    <source>
        <dbReference type="ARBA" id="ARBA00002315"/>
    </source>
</evidence>
<dbReference type="PIRSF" id="PIRSF006392">
    <property type="entry name" value="IPGAM_arch"/>
    <property type="match status" value="1"/>
</dbReference>
<feature type="domain" description="Metalloenzyme" evidence="6">
    <location>
        <begin position="1"/>
        <end position="410"/>
    </location>
</feature>
<dbReference type="GO" id="GO:0006096">
    <property type="term" value="P:glycolytic process"/>
    <property type="evidence" value="ECO:0007669"/>
    <property type="project" value="UniProtKB-KW"/>
</dbReference>
<evidence type="ECO:0000313" key="8">
    <source>
        <dbReference type="EMBL" id="HHR96987.1"/>
    </source>
</evidence>
<dbReference type="Gene3D" id="3.40.720.10">
    <property type="entry name" value="Alkaline Phosphatase, subunit A"/>
    <property type="match status" value="1"/>
</dbReference>
<evidence type="ECO:0000256" key="3">
    <source>
        <dbReference type="ARBA" id="ARBA00004921"/>
    </source>
</evidence>
<dbReference type="GO" id="GO:0046872">
    <property type="term" value="F:metal ion binding"/>
    <property type="evidence" value="ECO:0007669"/>
    <property type="project" value="InterPro"/>
</dbReference>
<comment type="catalytic activity">
    <reaction evidence="1">
        <text>(2R)-2-phosphoglycerate = (2R)-3-phosphoglycerate</text>
        <dbReference type="Rhea" id="RHEA:15901"/>
        <dbReference type="ChEBI" id="CHEBI:58272"/>
        <dbReference type="ChEBI" id="CHEBI:58289"/>
        <dbReference type="EC" id="5.4.2.12"/>
    </reaction>
</comment>
<dbReference type="PANTHER" id="PTHR31209">
    <property type="entry name" value="COFACTOR-INDEPENDENT PHOSPHOGLYCERATE MUTASE"/>
    <property type="match status" value="1"/>
</dbReference>
<evidence type="ECO:0000256" key="5">
    <source>
        <dbReference type="ARBA" id="ARBA00023152"/>
    </source>
</evidence>
<comment type="similarity">
    <text evidence="4">Belongs to the BPG-independent phosphoglycerate mutase family. A-PGAM subfamily.</text>
</comment>
<proteinExistence type="inferred from homology"/>
<dbReference type="EC" id="5.4.2.12" evidence="7"/>
<dbReference type="Pfam" id="PF01676">
    <property type="entry name" value="Metalloenzyme"/>
    <property type="match status" value="1"/>
</dbReference>
<dbReference type="Pfam" id="PF10143">
    <property type="entry name" value="PhosphMutase"/>
    <property type="match status" value="1"/>
</dbReference>
<keyword evidence="7" id="KW-0413">Isomerase</keyword>
<comment type="caution">
    <text evidence="7">The sequence shown here is derived from an EMBL/GenBank/DDBJ whole genome shotgun (WGS) entry which is preliminary data.</text>
</comment>
<accession>A0A7C5XJK4</accession>
<evidence type="ECO:0000256" key="4">
    <source>
        <dbReference type="ARBA" id="ARBA00005524"/>
    </source>
</evidence>
<dbReference type="EMBL" id="DRZI01000359">
    <property type="protein sequence ID" value="HHP82663.1"/>
    <property type="molecule type" value="Genomic_DNA"/>
</dbReference>
<evidence type="ECO:0000259" key="6">
    <source>
        <dbReference type="Pfam" id="PF01676"/>
    </source>
</evidence>
<dbReference type="InterPro" id="IPR006124">
    <property type="entry name" value="Metalloenzyme"/>
</dbReference>
<keyword evidence="5" id="KW-0324">Glycolysis</keyword>
<dbReference type="InterPro" id="IPR004456">
    <property type="entry name" value="Pglycerate_mutase_ApgM"/>
</dbReference>
<organism evidence="7">
    <name type="scientific">Ignisphaera aggregans</name>
    <dbReference type="NCBI Taxonomy" id="334771"/>
    <lineage>
        <taxon>Archaea</taxon>
        <taxon>Thermoproteota</taxon>
        <taxon>Thermoprotei</taxon>
        <taxon>Desulfurococcales</taxon>
        <taxon>Desulfurococcaceae</taxon>
        <taxon>Ignisphaera</taxon>
    </lineage>
</organism>
<dbReference type="SUPFAM" id="SSF53649">
    <property type="entry name" value="Alkaline phosphatase-like"/>
    <property type="match status" value="1"/>
</dbReference>
<comment type="pathway">
    <text evidence="3">Carbohydrate degradation.</text>
</comment>
<evidence type="ECO:0000313" key="7">
    <source>
        <dbReference type="EMBL" id="HHP82663.1"/>
    </source>
</evidence>
<dbReference type="AlphaFoldDB" id="A0A7C5XJK4"/>
<protein>
    <submittedName>
        <fullName evidence="7">2,3-bisphosphoglycerate-independent phosphoglycerate mutase</fullName>
        <ecNumber evidence="7">5.4.2.12</ecNumber>
    </submittedName>
</protein>
<dbReference type="InterPro" id="IPR017850">
    <property type="entry name" value="Alkaline_phosphatase_core_sf"/>
</dbReference>